<keyword evidence="2" id="KW-1185">Reference proteome</keyword>
<sequence length="292" mass="32513">MEEPPIITPGTSISSPKVIFLMADYGHDPTGSRPPTTHHLHLGSTDVYWCLTAYHIETAVPYTAFKKANYQIHFATENGKAPRCDKKMLEGVTQKLLGATKDVVAMYKKMQRSDGWLHPLSWTSPDFSLDPYDLVVLPGGHDKGVRQIIDSETVHQLMVDYFPKTKKPGVKSVAAVCHGVMVLAESKDATGRSVLRDCVTTALPAKFEQLAYWGTRAFLGDYYKTYGHGSENVEESVTKVLGNPAQWKTSMNLGAFVVEDEQHNYISARYPGDVEMLAEESIKLLESFNRIV</sequence>
<evidence type="ECO:0000313" key="1">
    <source>
        <dbReference type="EMBL" id="CAJ2508538.1"/>
    </source>
</evidence>
<comment type="caution">
    <text evidence="1">The sequence shown here is derived from an EMBL/GenBank/DDBJ whole genome shotgun (WGS) entry which is preliminary data.</text>
</comment>
<dbReference type="InterPro" id="IPR032633">
    <property type="entry name" value="ThiJ-like"/>
</dbReference>
<dbReference type="Proteomes" id="UP001295740">
    <property type="component" value="Unassembled WGS sequence"/>
</dbReference>
<organism evidence="1 2">
    <name type="scientific">Anthostomella pinea</name>
    <dbReference type="NCBI Taxonomy" id="933095"/>
    <lineage>
        <taxon>Eukaryota</taxon>
        <taxon>Fungi</taxon>
        <taxon>Dikarya</taxon>
        <taxon>Ascomycota</taxon>
        <taxon>Pezizomycotina</taxon>
        <taxon>Sordariomycetes</taxon>
        <taxon>Xylariomycetidae</taxon>
        <taxon>Xylariales</taxon>
        <taxon>Xylariaceae</taxon>
        <taxon>Anthostomella</taxon>
    </lineage>
</organism>
<accession>A0AAI8YKY6</accession>
<evidence type="ECO:0000313" key="2">
    <source>
        <dbReference type="Proteomes" id="UP001295740"/>
    </source>
</evidence>
<dbReference type="AlphaFoldDB" id="A0AAI8YKY6"/>
<gene>
    <name evidence="1" type="ORF">KHLLAP_LOCUS9006</name>
</gene>
<dbReference type="SUPFAM" id="SSF52317">
    <property type="entry name" value="Class I glutamine amidotransferase-like"/>
    <property type="match status" value="1"/>
</dbReference>
<name>A0AAI8YKY6_9PEZI</name>
<dbReference type="Pfam" id="PF17124">
    <property type="entry name" value="ThiJ_like"/>
    <property type="match status" value="1"/>
</dbReference>
<dbReference type="PANTHER" id="PTHR43068">
    <property type="entry name" value="SLR1854 PROTEIN"/>
    <property type="match status" value="1"/>
</dbReference>
<dbReference type="PANTHER" id="PTHR43068:SF1">
    <property type="entry name" value="SLR1854 PROTEIN"/>
    <property type="match status" value="1"/>
</dbReference>
<proteinExistence type="predicted"/>
<protein>
    <submittedName>
        <fullName evidence="1">Uu.00g135640.m01.CDS01</fullName>
    </submittedName>
</protein>
<reference evidence="1" key="1">
    <citation type="submission" date="2023-10" db="EMBL/GenBank/DDBJ databases">
        <authorList>
            <person name="Hackl T."/>
        </authorList>
    </citation>
    <scope>NUCLEOTIDE SEQUENCE</scope>
</reference>
<dbReference type="EMBL" id="CAUWAG010000012">
    <property type="protein sequence ID" value="CAJ2508538.1"/>
    <property type="molecule type" value="Genomic_DNA"/>
</dbReference>
<dbReference type="Gene3D" id="3.40.50.880">
    <property type="match status" value="1"/>
</dbReference>
<dbReference type="InterPro" id="IPR029062">
    <property type="entry name" value="Class_I_gatase-like"/>
</dbReference>